<protein>
    <submittedName>
        <fullName evidence="1">Uncharacterized protein</fullName>
    </submittedName>
</protein>
<evidence type="ECO:0000313" key="2">
    <source>
        <dbReference type="Proteomes" id="UP000030392"/>
    </source>
</evidence>
<organism evidence="1 2">
    <name type="scientific">Prochlorococcus marinus str. PAC1</name>
    <dbReference type="NCBI Taxonomy" id="59924"/>
    <lineage>
        <taxon>Bacteria</taxon>
        <taxon>Bacillati</taxon>
        <taxon>Cyanobacteriota</taxon>
        <taxon>Cyanophyceae</taxon>
        <taxon>Synechococcales</taxon>
        <taxon>Prochlorococcaceae</taxon>
        <taxon>Prochlorococcus</taxon>
    </lineage>
</organism>
<proteinExistence type="predicted"/>
<name>A0A0A2BZI3_PROMR</name>
<comment type="caution">
    <text evidence="1">The sequence shown here is derived from an EMBL/GenBank/DDBJ whole genome shotgun (WGS) entry which is preliminary data.</text>
</comment>
<sequence>MAKELTHRADELKQLGWNQEDLYKYIELWDYRQRWGSINLEREDRLFLRKAESLLPEISKSKVSVKKPLKEKSYYCWIQFFLNEMNDFELNENLDDGMRGVWPIFLEEELRVIDYFEPVLGLPDTIKAKLIGPIRENLVKTALEIYKESVITKQFDFQGALANAKSSGKNSSWRSLRDGDFETNQDYQIIDKDNVLEFRKKVNEKLLSFVKDNLPSLAESDKSLPPNDWIN</sequence>
<evidence type="ECO:0000313" key="1">
    <source>
        <dbReference type="EMBL" id="KGG19488.1"/>
    </source>
</evidence>
<dbReference type="AlphaFoldDB" id="A0A0A2BZI3"/>
<gene>
    <name evidence="1" type="ORF">EV03_1871</name>
</gene>
<dbReference type="RefSeq" id="WP_036907105.1">
    <property type="nucleotide sequence ID" value="NZ_CP138967.1"/>
</dbReference>
<dbReference type="Proteomes" id="UP000030392">
    <property type="component" value="Unassembled WGS sequence"/>
</dbReference>
<accession>A0A0A2BZI3</accession>
<reference evidence="2" key="1">
    <citation type="journal article" date="2014" name="Sci. Data">
        <title>Genomes of diverse isolates of the marine cyanobacterium Prochlorococcus.</title>
        <authorList>
            <person name="Biller S."/>
            <person name="Berube P."/>
            <person name="Thompson J."/>
            <person name="Kelly L."/>
            <person name="Roggensack S."/>
            <person name="Awad L."/>
            <person name="Roache-Johnson K."/>
            <person name="Ding H."/>
            <person name="Giovannoni S.J."/>
            <person name="Moore L.R."/>
            <person name="Chisholm S.W."/>
        </authorList>
    </citation>
    <scope>NUCLEOTIDE SEQUENCE [LARGE SCALE GENOMIC DNA]</scope>
    <source>
        <strain evidence="2">PAC1</strain>
    </source>
</reference>
<dbReference type="EMBL" id="JNAX01000015">
    <property type="protein sequence ID" value="KGG19488.1"/>
    <property type="molecule type" value="Genomic_DNA"/>
</dbReference>